<organism evidence="7 8">
    <name type="scientific">Candidatus Harrisonbacteria bacterium CG10_big_fil_rev_8_21_14_0_10_40_38</name>
    <dbReference type="NCBI Taxonomy" id="1974583"/>
    <lineage>
        <taxon>Bacteria</taxon>
        <taxon>Candidatus Harrisoniibacteriota</taxon>
    </lineage>
</organism>
<feature type="transmembrane region" description="Helical" evidence="5">
    <location>
        <begin position="114"/>
        <end position="132"/>
    </location>
</feature>
<keyword evidence="2 5" id="KW-0812">Transmembrane</keyword>
<dbReference type="InterPro" id="IPR027469">
    <property type="entry name" value="Cation_efflux_TMD_sf"/>
</dbReference>
<dbReference type="Pfam" id="PF01545">
    <property type="entry name" value="Cation_efflux"/>
    <property type="match status" value="1"/>
</dbReference>
<comment type="caution">
    <text evidence="7">The sequence shown here is derived from an EMBL/GenBank/DDBJ whole genome shotgun (WGS) entry which is preliminary data.</text>
</comment>
<protein>
    <recommendedName>
        <fullName evidence="6">Cation efflux protein transmembrane domain-containing protein</fullName>
    </recommendedName>
</protein>
<keyword evidence="4 5" id="KW-0472">Membrane</keyword>
<dbReference type="AlphaFoldDB" id="A0A2H0USK8"/>
<dbReference type="GO" id="GO:0005385">
    <property type="term" value="F:zinc ion transmembrane transporter activity"/>
    <property type="evidence" value="ECO:0007669"/>
    <property type="project" value="TreeGrafter"/>
</dbReference>
<dbReference type="NCBIfam" id="TIGR01297">
    <property type="entry name" value="CDF"/>
    <property type="match status" value="1"/>
</dbReference>
<dbReference type="GO" id="GO:0005886">
    <property type="term" value="C:plasma membrane"/>
    <property type="evidence" value="ECO:0007669"/>
    <property type="project" value="TreeGrafter"/>
</dbReference>
<reference evidence="8" key="1">
    <citation type="submission" date="2017-09" db="EMBL/GenBank/DDBJ databases">
        <title>Depth-based differentiation of microbial function through sediment-hosted aquifers and enrichment of novel symbionts in the deep terrestrial subsurface.</title>
        <authorList>
            <person name="Probst A.J."/>
            <person name="Ladd B."/>
            <person name="Jarett J.K."/>
            <person name="Geller-Mcgrath D.E."/>
            <person name="Sieber C.M.K."/>
            <person name="Emerson J.B."/>
            <person name="Anantharaman K."/>
            <person name="Thomas B.C."/>
            <person name="Malmstrom R."/>
            <person name="Stieglmeier M."/>
            <person name="Klingl A."/>
            <person name="Woyke T."/>
            <person name="Ryan C.M."/>
            <person name="Banfield J.F."/>
        </authorList>
    </citation>
    <scope>NUCLEOTIDE SEQUENCE [LARGE SCALE GENOMIC DNA]</scope>
</reference>
<feature type="domain" description="Cation efflux protein transmembrane" evidence="6">
    <location>
        <begin position="53"/>
        <end position="231"/>
    </location>
</feature>
<feature type="transmembrane region" description="Helical" evidence="5">
    <location>
        <begin position="211"/>
        <end position="230"/>
    </location>
</feature>
<name>A0A2H0USK8_9BACT</name>
<dbReference type="InterPro" id="IPR050681">
    <property type="entry name" value="CDF/SLC30A"/>
</dbReference>
<dbReference type="InterPro" id="IPR002524">
    <property type="entry name" value="Cation_efflux"/>
</dbReference>
<dbReference type="EMBL" id="PFAZ01000001">
    <property type="protein sequence ID" value="PIR89392.1"/>
    <property type="molecule type" value="Genomic_DNA"/>
</dbReference>
<dbReference type="Gene3D" id="1.20.1510.10">
    <property type="entry name" value="Cation efflux protein transmembrane domain"/>
    <property type="match status" value="1"/>
</dbReference>
<dbReference type="Proteomes" id="UP000231157">
    <property type="component" value="Unassembled WGS sequence"/>
</dbReference>
<evidence type="ECO:0000256" key="2">
    <source>
        <dbReference type="ARBA" id="ARBA00022692"/>
    </source>
</evidence>
<accession>A0A2H0USK8</accession>
<evidence type="ECO:0000256" key="3">
    <source>
        <dbReference type="ARBA" id="ARBA00022989"/>
    </source>
</evidence>
<evidence type="ECO:0000313" key="7">
    <source>
        <dbReference type="EMBL" id="PIR89392.1"/>
    </source>
</evidence>
<dbReference type="SUPFAM" id="SSF161111">
    <property type="entry name" value="Cation efflux protein transmembrane domain-like"/>
    <property type="match status" value="1"/>
</dbReference>
<proteinExistence type="predicted"/>
<feature type="transmembrane region" description="Helical" evidence="5">
    <location>
        <begin position="51"/>
        <end position="71"/>
    </location>
</feature>
<feature type="transmembrane region" description="Helical" evidence="5">
    <location>
        <begin position="83"/>
        <end position="102"/>
    </location>
</feature>
<keyword evidence="3 5" id="KW-1133">Transmembrane helix</keyword>
<comment type="subcellular location">
    <subcellularLocation>
        <location evidence="1">Membrane</location>
        <topology evidence="1">Multi-pass membrane protein</topology>
    </subcellularLocation>
</comment>
<gene>
    <name evidence="7" type="ORF">COU07_00635</name>
</gene>
<evidence type="ECO:0000256" key="4">
    <source>
        <dbReference type="ARBA" id="ARBA00023136"/>
    </source>
</evidence>
<dbReference type="PANTHER" id="PTHR11562">
    <property type="entry name" value="CATION EFFLUX PROTEIN/ ZINC TRANSPORTER"/>
    <property type="match status" value="1"/>
</dbReference>
<feature type="transmembrane region" description="Helical" evidence="5">
    <location>
        <begin position="182"/>
        <end position="205"/>
    </location>
</feature>
<dbReference type="PANTHER" id="PTHR11562:SF17">
    <property type="entry name" value="RE54080P-RELATED"/>
    <property type="match status" value="1"/>
</dbReference>
<evidence type="ECO:0000313" key="8">
    <source>
        <dbReference type="Proteomes" id="UP000231157"/>
    </source>
</evidence>
<feature type="transmembrane region" description="Helical" evidence="5">
    <location>
        <begin position="144"/>
        <end position="162"/>
    </location>
</feature>
<evidence type="ECO:0000256" key="1">
    <source>
        <dbReference type="ARBA" id="ARBA00004141"/>
    </source>
</evidence>
<sequence>MVYKDIFLLTSQNFLLFLQPDHIPRRRCVLTTGHFSSCITHDDCWCEAKRYWLLLAIATVILFTEVVGGVLSHSLALLADAGHVLADTGATVVAIIVAYKVKKSPHVESKTRKIGGYINAIFLGVIGIWIFIEAIERFFNPHPIVSMTMIVVAILGTIGNYIQHAIMESANAEHVTHESMKLHILSDLLQSIGVVLGGVIIWATGWDPLDPIISVVIAILMARWSWSLLLKLRSGKYDNGSHCHHHH</sequence>
<evidence type="ECO:0000256" key="5">
    <source>
        <dbReference type="SAM" id="Phobius"/>
    </source>
</evidence>
<dbReference type="InterPro" id="IPR058533">
    <property type="entry name" value="Cation_efflux_TM"/>
</dbReference>
<evidence type="ECO:0000259" key="6">
    <source>
        <dbReference type="Pfam" id="PF01545"/>
    </source>
</evidence>